<dbReference type="InterPro" id="IPR000504">
    <property type="entry name" value="RRM_dom"/>
</dbReference>
<dbReference type="Proteomes" id="UP001444071">
    <property type="component" value="Unassembled WGS sequence"/>
</dbReference>
<dbReference type="InterPro" id="IPR035979">
    <property type="entry name" value="RBD_domain_sf"/>
</dbReference>
<feature type="domain" description="RRM" evidence="2">
    <location>
        <begin position="127"/>
        <end position="175"/>
    </location>
</feature>
<protein>
    <recommendedName>
        <fullName evidence="2">RRM domain-containing protein</fullName>
    </recommendedName>
</protein>
<sequence length="175" mass="19650">MIQSKSSSRRTTGPLTFLCTSVVQEDVSQGWDGGHGDPRCRSGCWDCLNKMIKSWKEPRVERLLVCDISSAGPTDRHITPARKQEVIKEAVIFNVFLLSAPLLFPQMHHPIQMKPADSEKSNAVEDRKLFIGMVSKKCNENDIRVMFSAFGQIEECRILRGPDGLSRARSSSLPF</sequence>
<gene>
    <name evidence="3" type="ORF">XENORESO_006390</name>
</gene>
<accession>A0ABV0W4G7</accession>
<reference evidence="3 4" key="1">
    <citation type="submission" date="2021-06" db="EMBL/GenBank/DDBJ databases">
        <authorList>
            <person name="Palmer J.M."/>
        </authorList>
    </citation>
    <scope>NUCLEOTIDE SEQUENCE [LARGE SCALE GENOMIC DNA]</scope>
    <source>
        <strain evidence="3 4">XR_2019</strain>
        <tissue evidence="3">Muscle</tissue>
    </source>
</reference>
<dbReference type="Gene3D" id="3.30.70.330">
    <property type="match status" value="1"/>
</dbReference>
<dbReference type="SUPFAM" id="SSF54928">
    <property type="entry name" value="RNA-binding domain, RBD"/>
    <property type="match status" value="1"/>
</dbReference>
<evidence type="ECO:0000313" key="3">
    <source>
        <dbReference type="EMBL" id="MEQ2264430.1"/>
    </source>
</evidence>
<proteinExistence type="predicted"/>
<keyword evidence="4" id="KW-1185">Reference proteome</keyword>
<name>A0ABV0W4G7_9TELE</name>
<evidence type="ECO:0000313" key="4">
    <source>
        <dbReference type="Proteomes" id="UP001444071"/>
    </source>
</evidence>
<evidence type="ECO:0000259" key="2">
    <source>
        <dbReference type="PROSITE" id="PS50102"/>
    </source>
</evidence>
<dbReference type="InterPro" id="IPR012677">
    <property type="entry name" value="Nucleotide-bd_a/b_plait_sf"/>
</dbReference>
<dbReference type="EMBL" id="JAHRIM010030246">
    <property type="protein sequence ID" value="MEQ2264430.1"/>
    <property type="molecule type" value="Genomic_DNA"/>
</dbReference>
<dbReference type="Pfam" id="PF00076">
    <property type="entry name" value="RRM_1"/>
    <property type="match status" value="1"/>
</dbReference>
<evidence type="ECO:0000256" key="1">
    <source>
        <dbReference type="PROSITE-ProRule" id="PRU00176"/>
    </source>
</evidence>
<dbReference type="PROSITE" id="PS50102">
    <property type="entry name" value="RRM"/>
    <property type="match status" value="1"/>
</dbReference>
<organism evidence="3 4">
    <name type="scientific">Xenotaenia resolanae</name>
    <dbReference type="NCBI Taxonomy" id="208358"/>
    <lineage>
        <taxon>Eukaryota</taxon>
        <taxon>Metazoa</taxon>
        <taxon>Chordata</taxon>
        <taxon>Craniata</taxon>
        <taxon>Vertebrata</taxon>
        <taxon>Euteleostomi</taxon>
        <taxon>Actinopterygii</taxon>
        <taxon>Neopterygii</taxon>
        <taxon>Teleostei</taxon>
        <taxon>Neoteleostei</taxon>
        <taxon>Acanthomorphata</taxon>
        <taxon>Ovalentaria</taxon>
        <taxon>Atherinomorphae</taxon>
        <taxon>Cyprinodontiformes</taxon>
        <taxon>Goodeidae</taxon>
        <taxon>Xenotaenia</taxon>
    </lineage>
</organism>
<comment type="caution">
    <text evidence="3">The sequence shown here is derived from an EMBL/GenBank/DDBJ whole genome shotgun (WGS) entry which is preliminary data.</text>
</comment>
<keyword evidence="1" id="KW-0694">RNA-binding</keyword>